<dbReference type="Proteomes" id="UP000441797">
    <property type="component" value="Unassembled WGS sequence"/>
</dbReference>
<reference evidence="2 3" key="1">
    <citation type="journal article" date="2019" name="Front. Microbiol.">
        <title>Genomic Features for Desiccation Tolerance and Sugar Biosynthesis in the Extremophile Gloeocapsopsis sp. UTEX B3054.</title>
        <authorList>
            <person name="Urrejola C."/>
            <person name="Alcorta J."/>
            <person name="Salas L."/>
            <person name="Vasquez M."/>
            <person name="Polz M.F."/>
            <person name="Vicuna R."/>
            <person name="Diez B."/>
        </authorList>
    </citation>
    <scope>NUCLEOTIDE SEQUENCE [LARGE SCALE GENOMIC DNA]</scope>
    <source>
        <strain evidence="2 3">1H9</strain>
    </source>
</reference>
<name>A0A6N8FZ28_9CHRO</name>
<accession>A0A6N8FZ28</accession>
<keyword evidence="3" id="KW-1185">Reference proteome</keyword>
<dbReference type="InterPro" id="IPR022060">
    <property type="entry name" value="DUF3616"/>
</dbReference>
<dbReference type="AlphaFoldDB" id="A0A6N8FZ28"/>
<evidence type="ECO:0000313" key="2">
    <source>
        <dbReference type="EMBL" id="MUL37984.1"/>
    </source>
</evidence>
<protein>
    <recommendedName>
        <fullName evidence="1">DUF3616 domain-containing protein</fullName>
    </recommendedName>
</protein>
<evidence type="ECO:0000259" key="1">
    <source>
        <dbReference type="Pfam" id="PF12275"/>
    </source>
</evidence>
<gene>
    <name evidence="2" type="ORF">BWI75_17025</name>
</gene>
<organism evidence="2 3">
    <name type="scientific">Gloeocapsopsis dulcis AAB1 = 1H9</name>
    <dbReference type="NCBI Taxonomy" id="1433147"/>
    <lineage>
        <taxon>Bacteria</taxon>
        <taxon>Bacillati</taxon>
        <taxon>Cyanobacteriota</taxon>
        <taxon>Cyanophyceae</taxon>
        <taxon>Oscillatoriophycideae</taxon>
        <taxon>Chroococcales</taxon>
        <taxon>Chroococcaceae</taxon>
        <taxon>Gloeocapsopsis</taxon>
        <taxon>Gloeocapsopsis dulcis</taxon>
    </lineage>
</organism>
<dbReference type="Pfam" id="PF12275">
    <property type="entry name" value="DUF3616"/>
    <property type="match status" value="1"/>
</dbReference>
<dbReference type="OrthoDB" id="423529at2"/>
<evidence type="ECO:0000313" key="3">
    <source>
        <dbReference type="Proteomes" id="UP000441797"/>
    </source>
</evidence>
<comment type="caution">
    <text evidence="2">The sequence shown here is derived from an EMBL/GenBank/DDBJ whole genome shotgun (WGS) entry which is preliminary data.</text>
</comment>
<sequence length="355" mass="39960">MLNTDNSNQIILRFEDEFREHRKDLSAVRLTSDNYLWLGSDETSSIERLTYNSELKLFKDHKQFQIKDFIDLPAPEDQEIDIEGMAYIEPYLWFVGSHSWKRKKPKPDKTNEKNVSRLTKLESEPNRYLLGRIPLINGELHKTFTQEGAETLTASKLEITPRGNLLMDALANDPHLGSYIGAAIPGKENGFDIEGLAIYENRIYLGMRGPVLRGWAVILEIKLENSNPETLILKSIGAEGKQYKKHFIDLNGLGIRDLCLDGEDLLVLAGPTMDLDGPVRIYCLEQGVHLPENSLSQPQIELDIPYGDGDDHAEGITLIDDIDSAHSLLVLYDAPAPSRLQGEGDVVADIFHLKL</sequence>
<proteinExistence type="predicted"/>
<feature type="domain" description="DUF3616" evidence="1">
    <location>
        <begin position="24"/>
        <end position="349"/>
    </location>
</feature>
<dbReference type="RefSeq" id="WP_105219956.1">
    <property type="nucleotide sequence ID" value="NZ_CAWNSU010000051.1"/>
</dbReference>
<dbReference type="EMBL" id="NAPY01000030">
    <property type="protein sequence ID" value="MUL37984.1"/>
    <property type="molecule type" value="Genomic_DNA"/>
</dbReference>